<dbReference type="GO" id="GO:0003677">
    <property type="term" value="F:DNA binding"/>
    <property type="evidence" value="ECO:0007669"/>
    <property type="project" value="InterPro"/>
</dbReference>
<dbReference type="Pfam" id="PF12836">
    <property type="entry name" value="HHH_3"/>
    <property type="match status" value="1"/>
</dbReference>
<evidence type="ECO:0000256" key="2">
    <source>
        <dbReference type="SAM" id="Phobius"/>
    </source>
</evidence>
<name>A0A0L0QPS9_VIRPA</name>
<evidence type="ECO:0000256" key="1">
    <source>
        <dbReference type="SAM" id="MobiDB-lite"/>
    </source>
</evidence>
<dbReference type="InterPro" id="IPR019554">
    <property type="entry name" value="Soluble_ligand-bd"/>
</dbReference>
<gene>
    <name evidence="4" type="ORF">AFK71_19535</name>
</gene>
<feature type="region of interest" description="Disordered" evidence="1">
    <location>
        <begin position="39"/>
        <end position="64"/>
    </location>
</feature>
<dbReference type="Gene3D" id="3.10.560.10">
    <property type="entry name" value="Outer membrane lipoprotein wza domain like"/>
    <property type="match status" value="1"/>
</dbReference>
<accession>A0A0L0QPS9</accession>
<feature type="transmembrane region" description="Helical" evidence="2">
    <location>
        <begin position="12"/>
        <end position="30"/>
    </location>
</feature>
<proteinExistence type="predicted"/>
<dbReference type="GO" id="GO:0015628">
    <property type="term" value="P:protein secretion by the type II secretion system"/>
    <property type="evidence" value="ECO:0007669"/>
    <property type="project" value="TreeGrafter"/>
</dbReference>
<keyword evidence="5" id="KW-1185">Reference proteome</keyword>
<protein>
    <recommendedName>
        <fullName evidence="3">Helix-hairpin-helix DNA-binding motif class 1 domain-containing protein</fullName>
    </recommendedName>
</protein>
<dbReference type="NCBIfam" id="TIGR00426">
    <property type="entry name" value="competence protein ComEA helix-hairpin-helix repeat region"/>
    <property type="match status" value="1"/>
</dbReference>
<dbReference type="InterPro" id="IPR003583">
    <property type="entry name" value="Hlx-hairpin-Hlx_DNA-bd_motif"/>
</dbReference>
<evidence type="ECO:0000259" key="3">
    <source>
        <dbReference type="SMART" id="SM00278"/>
    </source>
</evidence>
<dbReference type="Proteomes" id="UP000036780">
    <property type="component" value="Unassembled WGS sequence"/>
</dbReference>
<dbReference type="InterPro" id="IPR010994">
    <property type="entry name" value="RuvA_2-like"/>
</dbReference>
<dbReference type="Gene3D" id="1.10.150.310">
    <property type="entry name" value="Tex RuvX-like domain-like"/>
    <property type="match status" value="1"/>
</dbReference>
<organism evidence="4 5">
    <name type="scientific">Virgibacillus pantothenticus</name>
    <dbReference type="NCBI Taxonomy" id="1473"/>
    <lineage>
        <taxon>Bacteria</taxon>
        <taxon>Bacillati</taxon>
        <taxon>Bacillota</taxon>
        <taxon>Bacilli</taxon>
        <taxon>Bacillales</taxon>
        <taxon>Bacillaceae</taxon>
        <taxon>Virgibacillus</taxon>
    </lineage>
</organism>
<dbReference type="EMBL" id="LGTO01000007">
    <property type="protein sequence ID" value="KNE20551.1"/>
    <property type="molecule type" value="Genomic_DNA"/>
</dbReference>
<comment type="caution">
    <text evidence="4">The sequence shown here is derived from an EMBL/GenBank/DDBJ whole genome shotgun (WGS) entry which is preliminary data.</text>
</comment>
<feature type="domain" description="Helix-hairpin-helix DNA-binding motif class 1" evidence="3">
    <location>
        <begin position="181"/>
        <end position="200"/>
    </location>
</feature>
<dbReference type="PANTHER" id="PTHR21180">
    <property type="entry name" value="ENDONUCLEASE/EXONUCLEASE/PHOSPHATASE FAMILY DOMAIN-CONTAINING PROTEIN 1"/>
    <property type="match status" value="1"/>
</dbReference>
<dbReference type="AlphaFoldDB" id="A0A0L0QPS9"/>
<dbReference type="SUPFAM" id="SSF47781">
    <property type="entry name" value="RuvA domain 2-like"/>
    <property type="match status" value="1"/>
</dbReference>
<keyword evidence="2" id="KW-0812">Transmembrane</keyword>
<sequence length="204" mass="22112">MNPLYTSKIKRILFIIAIPIAILVVLLLTSEKDDHGTNAKVVVKDEPLDPTDPTSDQEEETSATQSIYVDIKGEVKRPGVYEMESEARVVDAIEIAGGFTTNADQSQVNLAQKVQDEMVIEVIAAGENGPSIVNEQSGGMVKVKINQATAEEIEALNGIGPAKAEAIVQYREEHGLFQQLEDLLNVSGIGEKTLEALEDDIQVP</sequence>
<dbReference type="PANTHER" id="PTHR21180:SF32">
    <property type="entry name" value="ENDONUCLEASE_EXONUCLEASE_PHOSPHATASE FAMILY DOMAIN-CONTAINING PROTEIN 1"/>
    <property type="match status" value="1"/>
</dbReference>
<evidence type="ECO:0000313" key="4">
    <source>
        <dbReference type="EMBL" id="KNE20551.1"/>
    </source>
</evidence>
<feature type="domain" description="Helix-hairpin-helix DNA-binding motif class 1" evidence="3">
    <location>
        <begin position="151"/>
        <end position="170"/>
    </location>
</feature>
<dbReference type="SMART" id="SM00278">
    <property type="entry name" value="HhH1"/>
    <property type="match status" value="2"/>
</dbReference>
<keyword evidence="2" id="KW-1133">Transmembrane helix</keyword>
<dbReference type="GO" id="GO:0006281">
    <property type="term" value="P:DNA repair"/>
    <property type="evidence" value="ECO:0007669"/>
    <property type="project" value="InterPro"/>
</dbReference>
<dbReference type="Pfam" id="PF10531">
    <property type="entry name" value="SLBB"/>
    <property type="match status" value="1"/>
</dbReference>
<dbReference type="InterPro" id="IPR051675">
    <property type="entry name" value="Endo/Exo/Phosphatase_dom_1"/>
</dbReference>
<dbReference type="GO" id="GO:0015627">
    <property type="term" value="C:type II protein secretion system complex"/>
    <property type="evidence" value="ECO:0007669"/>
    <property type="project" value="TreeGrafter"/>
</dbReference>
<reference evidence="5" key="1">
    <citation type="submission" date="2015-07" db="EMBL/GenBank/DDBJ databases">
        <title>Fjat-10053 dsm26.</title>
        <authorList>
            <person name="Liu B."/>
            <person name="Wang J."/>
            <person name="Zhu Y."/>
            <person name="Liu G."/>
            <person name="Chen Q."/>
            <person name="Chen Z."/>
            <person name="Lan J."/>
            <person name="Che J."/>
            <person name="Ge C."/>
            <person name="Shi H."/>
            <person name="Pan Z."/>
            <person name="Liu X."/>
        </authorList>
    </citation>
    <scope>NUCLEOTIDE SEQUENCE [LARGE SCALE GENOMIC DNA]</scope>
    <source>
        <strain evidence="5">DSM 26</strain>
    </source>
</reference>
<dbReference type="InterPro" id="IPR004509">
    <property type="entry name" value="Competence_ComEA_HhH"/>
</dbReference>
<keyword evidence="2" id="KW-0472">Membrane</keyword>
<evidence type="ECO:0000313" key="5">
    <source>
        <dbReference type="Proteomes" id="UP000036780"/>
    </source>
</evidence>
<dbReference type="PATRIC" id="fig|1473.5.peg.2648"/>